<accession>A0A2W7N9W7</accession>
<comment type="caution">
    <text evidence="1">The sequence shown here is derived from an EMBL/GenBank/DDBJ whole genome shotgun (WGS) entry which is preliminary data.</text>
</comment>
<evidence type="ECO:0000313" key="1">
    <source>
        <dbReference type="EMBL" id="PZX17215.1"/>
    </source>
</evidence>
<dbReference type="AlphaFoldDB" id="A0A2W7N9W7"/>
<organism evidence="1 2">
    <name type="scientific">Breznakibacter xylanolyticus</name>
    <dbReference type="NCBI Taxonomy" id="990"/>
    <lineage>
        <taxon>Bacteria</taxon>
        <taxon>Pseudomonadati</taxon>
        <taxon>Bacteroidota</taxon>
        <taxon>Bacteroidia</taxon>
        <taxon>Marinilabiliales</taxon>
        <taxon>Marinilabiliaceae</taxon>
        <taxon>Breznakibacter</taxon>
    </lineage>
</organism>
<sequence length="80" mass="8943">MQLTKEPILHSLKRVKNNQRASISIQINNSKIAISLHQPIISQPCKGIKTIQKKTHFPFNTVTSCASDQSTHLEAIPIII</sequence>
<name>A0A2W7N9W7_9BACT</name>
<protein>
    <submittedName>
        <fullName evidence="1">Uncharacterized protein</fullName>
    </submittedName>
</protein>
<dbReference type="Proteomes" id="UP000249239">
    <property type="component" value="Unassembled WGS sequence"/>
</dbReference>
<proteinExistence type="predicted"/>
<keyword evidence="2" id="KW-1185">Reference proteome</keyword>
<dbReference type="EMBL" id="QKZK01000010">
    <property type="protein sequence ID" value="PZX17215.1"/>
    <property type="molecule type" value="Genomic_DNA"/>
</dbReference>
<evidence type="ECO:0000313" key="2">
    <source>
        <dbReference type="Proteomes" id="UP000249239"/>
    </source>
</evidence>
<gene>
    <name evidence="1" type="ORF">LX69_01530</name>
</gene>
<reference evidence="1 2" key="1">
    <citation type="submission" date="2018-06" db="EMBL/GenBank/DDBJ databases">
        <title>Genomic Encyclopedia of Archaeal and Bacterial Type Strains, Phase II (KMG-II): from individual species to whole genera.</title>
        <authorList>
            <person name="Goeker M."/>
        </authorList>
    </citation>
    <scope>NUCLEOTIDE SEQUENCE [LARGE SCALE GENOMIC DNA]</scope>
    <source>
        <strain evidence="1 2">DSM 6779</strain>
    </source>
</reference>